<dbReference type="InterPro" id="IPR014710">
    <property type="entry name" value="RmlC-like_jellyroll"/>
</dbReference>
<protein>
    <submittedName>
        <fullName evidence="1">Uncharacterized protein</fullName>
    </submittedName>
</protein>
<dbReference type="EMBL" id="UINC01138864">
    <property type="protein sequence ID" value="SVD25066.1"/>
    <property type="molecule type" value="Genomic_DNA"/>
</dbReference>
<feature type="non-terminal residue" evidence="1">
    <location>
        <position position="1"/>
    </location>
</feature>
<evidence type="ECO:0000313" key="1">
    <source>
        <dbReference type="EMBL" id="SVD25066.1"/>
    </source>
</evidence>
<proteinExistence type="predicted"/>
<gene>
    <name evidence="1" type="ORF">METZ01_LOCUS377920</name>
</gene>
<sequence>AVTFGGEVRRSISEIMHIGVDHVEEMAGDLRDDSAYVSRLNSALNSEMLTVRDLSYHLESAGVAGPRASSLALGREKPNYTELKEIAACLNLRPNDLIVPSMNAGDAVTIKMSSETPARAFPSGQNNCHQIKDLARSPLLPNIKGFDIHIGRTKHQNILHGFHEYLFVYGDSPVSMVWGKDKVHQDTLMPGDSAYFRPMIERQFSCESKEGRLLCVRVPSRLNNEVLNEYASFPKGPRKRVAKETMKWF</sequence>
<organism evidence="1">
    <name type="scientific">marine metagenome</name>
    <dbReference type="NCBI Taxonomy" id="408172"/>
    <lineage>
        <taxon>unclassified sequences</taxon>
        <taxon>metagenomes</taxon>
        <taxon>ecological metagenomes</taxon>
    </lineage>
</organism>
<name>A0A382TSM7_9ZZZZ</name>
<accession>A0A382TSM7</accession>
<dbReference type="Gene3D" id="2.60.120.10">
    <property type="entry name" value="Jelly Rolls"/>
    <property type="match status" value="1"/>
</dbReference>
<dbReference type="AlphaFoldDB" id="A0A382TSM7"/>
<reference evidence="1" key="1">
    <citation type="submission" date="2018-05" db="EMBL/GenBank/DDBJ databases">
        <authorList>
            <person name="Lanie J.A."/>
            <person name="Ng W.-L."/>
            <person name="Kazmierczak K.M."/>
            <person name="Andrzejewski T.M."/>
            <person name="Davidsen T.M."/>
            <person name="Wayne K.J."/>
            <person name="Tettelin H."/>
            <person name="Glass J.I."/>
            <person name="Rusch D."/>
            <person name="Podicherti R."/>
            <person name="Tsui H.-C.T."/>
            <person name="Winkler M.E."/>
        </authorList>
    </citation>
    <scope>NUCLEOTIDE SEQUENCE</scope>
</reference>